<dbReference type="HOGENOM" id="CLU_2918268_0_0_9"/>
<evidence type="ECO:0000256" key="1">
    <source>
        <dbReference type="SAM" id="MobiDB-lite"/>
    </source>
</evidence>
<reference evidence="2 3" key="1">
    <citation type="submission" date="2014-08" db="EMBL/GenBank/DDBJ databases">
        <title>Comparative genomics of the Paenibacillus odorifer group.</title>
        <authorList>
            <person name="den Bakker H.C."/>
            <person name="Tsai Y.-C."/>
            <person name="Martin N."/>
            <person name="Korlach J."/>
            <person name="Wiedmann M."/>
        </authorList>
    </citation>
    <scope>NUCLEOTIDE SEQUENCE [LARGE SCALE GENOMIC DNA]</scope>
    <source>
        <strain evidence="2 3">DSM 15220</strain>
    </source>
</reference>
<protein>
    <submittedName>
        <fullName evidence="2">Uncharacterized protein</fullName>
    </submittedName>
</protein>
<dbReference type="AlphaFoldDB" id="A0A089NFT5"/>
<dbReference type="KEGG" id="pgm:PGRAT_09630"/>
<feature type="region of interest" description="Disordered" evidence="1">
    <location>
        <begin position="28"/>
        <end position="50"/>
    </location>
</feature>
<organism evidence="2 3">
    <name type="scientific">Paenibacillus graminis</name>
    <dbReference type="NCBI Taxonomy" id="189425"/>
    <lineage>
        <taxon>Bacteria</taxon>
        <taxon>Bacillati</taxon>
        <taxon>Bacillota</taxon>
        <taxon>Bacilli</taxon>
        <taxon>Bacillales</taxon>
        <taxon>Paenibacillaceae</taxon>
        <taxon>Paenibacillus</taxon>
    </lineage>
</organism>
<proteinExistence type="predicted"/>
<evidence type="ECO:0000313" key="3">
    <source>
        <dbReference type="Proteomes" id="UP000029500"/>
    </source>
</evidence>
<dbReference type="Proteomes" id="UP000029500">
    <property type="component" value="Chromosome"/>
</dbReference>
<gene>
    <name evidence="2" type="ORF">PGRAT_09630</name>
</gene>
<sequence length="61" mass="6895">MENQPASIALFQLKLSIQQVEQPLVGKRELISPPNQQMRDLGGEREPNGAIVLLQERDELK</sequence>
<name>A0A089NFT5_9BACL</name>
<accession>A0A089NFT5</accession>
<dbReference type="EMBL" id="CP009287">
    <property type="protein sequence ID" value="AIQ67859.1"/>
    <property type="molecule type" value="Genomic_DNA"/>
</dbReference>
<keyword evidence="3" id="KW-1185">Reference proteome</keyword>
<evidence type="ECO:0000313" key="2">
    <source>
        <dbReference type="EMBL" id="AIQ67859.1"/>
    </source>
</evidence>